<evidence type="ECO:0008006" key="3">
    <source>
        <dbReference type="Google" id="ProtNLM"/>
    </source>
</evidence>
<gene>
    <name evidence="1" type="ORF">E2C01_049546</name>
</gene>
<dbReference type="AlphaFoldDB" id="A0A5B7GGC0"/>
<evidence type="ECO:0000313" key="2">
    <source>
        <dbReference type="Proteomes" id="UP000324222"/>
    </source>
</evidence>
<comment type="caution">
    <text evidence="1">The sequence shown here is derived from an EMBL/GenBank/DDBJ whole genome shotgun (WGS) entry which is preliminary data.</text>
</comment>
<evidence type="ECO:0000313" key="1">
    <source>
        <dbReference type="EMBL" id="MPC55604.1"/>
    </source>
</evidence>
<name>A0A5B7GGC0_PORTR</name>
<dbReference type="EMBL" id="VSRR010013312">
    <property type="protein sequence ID" value="MPC55604.1"/>
    <property type="molecule type" value="Genomic_DNA"/>
</dbReference>
<protein>
    <recommendedName>
        <fullName evidence="3">HTH psq-type domain-containing protein</fullName>
    </recommendedName>
</protein>
<accession>A0A5B7GGC0</accession>
<dbReference type="Proteomes" id="UP000324222">
    <property type="component" value="Unassembled WGS sequence"/>
</dbReference>
<organism evidence="1 2">
    <name type="scientific">Portunus trituberculatus</name>
    <name type="common">Swimming crab</name>
    <name type="synonym">Neptunus trituberculatus</name>
    <dbReference type="NCBI Taxonomy" id="210409"/>
    <lineage>
        <taxon>Eukaryota</taxon>
        <taxon>Metazoa</taxon>
        <taxon>Ecdysozoa</taxon>
        <taxon>Arthropoda</taxon>
        <taxon>Crustacea</taxon>
        <taxon>Multicrustacea</taxon>
        <taxon>Malacostraca</taxon>
        <taxon>Eumalacostraca</taxon>
        <taxon>Eucarida</taxon>
        <taxon>Decapoda</taxon>
        <taxon>Pleocyemata</taxon>
        <taxon>Brachyura</taxon>
        <taxon>Eubrachyura</taxon>
        <taxon>Portunoidea</taxon>
        <taxon>Portunidae</taxon>
        <taxon>Portuninae</taxon>
        <taxon>Portunus</taxon>
    </lineage>
</organism>
<sequence>MPPKHPASSPAMSPTIAKKTMKSLTLEVKLDIIHRHERGEKTNKQHCLPPWLDSIYCLYYFQVGRLY</sequence>
<reference evidence="1 2" key="1">
    <citation type="submission" date="2019-05" db="EMBL/GenBank/DDBJ databases">
        <title>Another draft genome of Portunus trituberculatus and its Hox gene families provides insights of decapod evolution.</title>
        <authorList>
            <person name="Jeong J.-H."/>
            <person name="Song I."/>
            <person name="Kim S."/>
            <person name="Choi T."/>
            <person name="Kim D."/>
            <person name="Ryu S."/>
            <person name="Kim W."/>
        </authorList>
    </citation>
    <scope>NUCLEOTIDE SEQUENCE [LARGE SCALE GENOMIC DNA]</scope>
    <source>
        <tissue evidence="1">Muscle</tissue>
    </source>
</reference>
<proteinExistence type="predicted"/>
<keyword evidence="2" id="KW-1185">Reference proteome</keyword>